<evidence type="ECO:0000256" key="3">
    <source>
        <dbReference type="ARBA" id="ARBA00022603"/>
    </source>
</evidence>
<keyword evidence="5" id="KW-0949">S-adenosyl-L-methionine</keyword>
<keyword evidence="2" id="KW-0698">rRNA processing</keyword>
<organism evidence="6 7">
    <name type="scientific">Olleya aquimaris</name>
    <dbReference type="NCBI Taxonomy" id="639310"/>
    <lineage>
        <taxon>Bacteria</taxon>
        <taxon>Pseudomonadati</taxon>
        <taxon>Bacteroidota</taxon>
        <taxon>Flavobacteriia</taxon>
        <taxon>Flavobacteriales</taxon>
        <taxon>Flavobacteriaceae</taxon>
    </lineage>
</organism>
<dbReference type="GO" id="GO:0070475">
    <property type="term" value="P:rRNA base methylation"/>
    <property type="evidence" value="ECO:0007669"/>
    <property type="project" value="TreeGrafter"/>
</dbReference>
<comment type="caution">
    <text evidence="6">The sequence shown here is derived from an EMBL/GenBank/DDBJ whole genome shotgun (WGS) entry which is preliminary data.</text>
</comment>
<dbReference type="GO" id="GO:0005737">
    <property type="term" value="C:cytoplasm"/>
    <property type="evidence" value="ECO:0007669"/>
    <property type="project" value="InterPro"/>
</dbReference>
<evidence type="ECO:0000256" key="4">
    <source>
        <dbReference type="ARBA" id="ARBA00022679"/>
    </source>
</evidence>
<dbReference type="GO" id="GO:0052907">
    <property type="term" value="F:23S rRNA (adenine(1618)-N(6))-methyltransferase activity"/>
    <property type="evidence" value="ECO:0007669"/>
    <property type="project" value="TreeGrafter"/>
</dbReference>
<keyword evidence="3 6" id="KW-0489">Methyltransferase</keyword>
<dbReference type="RefSeq" id="WP_111659071.1">
    <property type="nucleotide sequence ID" value="NZ_QLLO01000002.1"/>
</dbReference>
<dbReference type="PIRSF" id="PIRSF029038">
    <property type="entry name" value="Mtase_YbiN_prd"/>
    <property type="match status" value="1"/>
</dbReference>
<keyword evidence="7" id="KW-1185">Reference proteome</keyword>
<protein>
    <submittedName>
        <fullName evidence="6">23S rRNA (Adenine1618-N6)-methyltransferase</fullName>
    </submittedName>
</protein>
<sequence>MHKNNKHTDNYNFDQLVTEYPKLEPYIFTNATNKKTIDFANPKAVKALNAALLKKHYNINYWEFPDHFLCPPIPGRVDYIHHIADMLERSKINENVTVMDIGTGANCIYPLLGSSEYGWDFIGVDSNEEALTIAQNIINQNNLQEKITLRQQNDTTHVLEGVLTQLDKVTVTMCNPPFFKNEADALAATKRKLKGLGQPTDEMVRNFAGQAHELWYKGGEKAFLHTYLYESSLKQTDSFWYTSLVSNKDNVKTMNQSLKKLGATAVLTLGMNIGNKKSRIVAWTFLDKKQQQDWNNK</sequence>
<evidence type="ECO:0000313" key="6">
    <source>
        <dbReference type="EMBL" id="RAJ16952.1"/>
    </source>
</evidence>
<dbReference type="InterPro" id="IPR010286">
    <property type="entry name" value="METTL16/RlmF"/>
</dbReference>
<dbReference type="SUPFAM" id="SSF53335">
    <property type="entry name" value="S-adenosyl-L-methionine-dependent methyltransferases"/>
    <property type="match status" value="1"/>
</dbReference>
<evidence type="ECO:0000256" key="1">
    <source>
        <dbReference type="ARBA" id="ARBA00022490"/>
    </source>
</evidence>
<gene>
    <name evidence="6" type="ORF">LY08_00729</name>
</gene>
<accession>A0A327RM31</accession>
<dbReference type="Gene3D" id="3.40.50.150">
    <property type="entry name" value="Vaccinia Virus protein VP39"/>
    <property type="match status" value="1"/>
</dbReference>
<dbReference type="OrthoDB" id="1115728at2"/>
<keyword evidence="4 6" id="KW-0808">Transferase</keyword>
<dbReference type="Pfam" id="PF05971">
    <property type="entry name" value="Methyltransf_10"/>
    <property type="match status" value="1"/>
</dbReference>
<dbReference type="PANTHER" id="PTHR13393">
    <property type="entry name" value="SAM-DEPENDENT METHYLTRANSFERASE"/>
    <property type="match status" value="1"/>
</dbReference>
<dbReference type="InterPro" id="IPR016909">
    <property type="entry name" value="rRNA_lsu_MeTfrase_F"/>
</dbReference>
<name>A0A327RM31_9FLAO</name>
<evidence type="ECO:0000256" key="2">
    <source>
        <dbReference type="ARBA" id="ARBA00022552"/>
    </source>
</evidence>
<keyword evidence="1" id="KW-0963">Cytoplasm</keyword>
<reference evidence="6 7" key="1">
    <citation type="submission" date="2018-06" db="EMBL/GenBank/DDBJ databases">
        <title>Genomic Encyclopedia of Archaeal and Bacterial Type Strains, Phase II (KMG-II): from individual species to whole genera.</title>
        <authorList>
            <person name="Goeker M."/>
        </authorList>
    </citation>
    <scope>NUCLEOTIDE SEQUENCE [LARGE SCALE GENOMIC DNA]</scope>
    <source>
        <strain evidence="6 7">DSM 24464</strain>
    </source>
</reference>
<dbReference type="PANTHER" id="PTHR13393:SF0">
    <property type="entry name" value="RNA N6-ADENOSINE-METHYLTRANSFERASE METTL16"/>
    <property type="match status" value="1"/>
</dbReference>
<evidence type="ECO:0000313" key="7">
    <source>
        <dbReference type="Proteomes" id="UP000248703"/>
    </source>
</evidence>
<dbReference type="Proteomes" id="UP000248703">
    <property type="component" value="Unassembled WGS sequence"/>
</dbReference>
<dbReference type="AlphaFoldDB" id="A0A327RM31"/>
<proteinExistence type="predicted"/>
<dbReference type="EMBL" id="QLLO01000002">
    <property type="protein sequence ID" value="RAJ16952.1"/>
    <property type="molecule type" value="Genomic_DNA"/>
</dbReference>
<dbReference type="NCBIfam" id="NF008725">
    <property type="entry name" value="PRK11727.1"/>
    <property type="match status" value="1"/>
</dbReference>
<evidence type="ECO:0000256" key="5">
    <source>
        <dbReference type="ARBA" id="ARBA00022691"/>
    </source>
</evidence>
<dbReference type="InterPro" id="IPR029063">
    <property type="entry name" value="SAM-dependent_MTases_sf"/>
</dbReference>